<evidence type="ECO:0000256" key="5">
    <source>
        <dbReference type="ARBA" id="ARBA00023136"/>
    </source>
</evidence>
<dbReference type="NCBIfam" id="NF008241">
    <property type="entry name" value="PRK11017.1"/>
    <property type="match status" value="1"/>
</dbReference>
<feature type="domain" description="CdaR GGDEF-like" evidence="9">
    <location>
        <begin position="567"/>
        <end position="708"/>
    </location>
</feature>
<keyword evidence="3 7" id="KW-0812">Transmembrane</keyword>
<dbReference type="InterPro" id="IPR030191">
    <property type="entry name" value="CodB"/>
</dbReference>
<keyword evidence="5 7" id="KW-0472">Membrane</keyword>
<feature type="transmembrane region" description="Helical" evidence="7">
    <location>
        <begin position="159"/>
        <end position="176"/>
    </location>
</feature>
<dbReference type="InterPro" id="IPR001248">
    <property type="entry name" value="Pur-cyt_permease"/>
</dbReference>
<feature type="region of interest" description="Disordered" evidence="6">
    <location>
        <begin position="760"/>
        <end position="799"/>
    </location>
</feature>
<evidence type="ECO:0000259" key="9">
    <source>
        <dbReference type="Pfam" id="PF17853"/>
    </source>
</evidence>
<reference evidence="10 11" key="1">
    <citation type="submission" date="2018-06" db="EMBL/GenBank/DDBJ databases">
        <authorList>
            <consortium name="Pathogen Informatics"/>
            <person name="Doyle S."/>
        </authorList>
    </citation>
    <scope>NUCLEOTIDE SEQUENCE [LARGE SCALE GENOMIC DNA]</scope>
    <source>
        <strain evidence="10 11">NCTC204</strain>
    </source>
</reference>
<dbReference type="Pfam" id="PF02133">
    <property type="entry name" value="Transp_cyt_pur"/>
    <property type="match status" value="1"/>
</dbReference>
<name>A0A378BK78_KLEPN</name>
<dbReference type="CDD" id="cd11484">
    <property type="entry name" value="SLC-NCS1sbd_CobB-like"/>
    <property type="match status" value="1"/>
</dbReference>
<evidence type="ECO:0000256" key="1">
    <source>
        <dbReference type="ARBA" id="ARBA00004141"/>
    </source>
</evidence>
<evidence type="ECO:0000256" key="3">
    <source>
        <dbReference type="ARBA" id="ARBA00022692"/>
    </source>
</evidence>
<feature type="transmembrane region" description="Helical" evidence="7">
    <location>
        <begin position="370"/>
        <end position="389"/>
    </location>
</feature>
<dbReference type="Pfam" id="PF07905">
    <property type="entry name" value="PucR"/>
    <property type="match status" value="1"/>
</dbReference>
<comment type="similarity">
    <text evidence="2">Belongs to the purine-cytosine permease (2.A.39) family.</text>
</comment>
<dbReference type="Gene3D" id="1.10.4160.10">
    <property type="entry name" value="Hydantoin permease"/>
    <property type="match status" value="1"/>
</dbReference>
<dbReference type="PANTHER" id="PTHR30569:SF0">
    <property type="entry name" value="CYTOSINE PERMEASE"/>
    <property type="match status" value="1"/>
</dbReference>
<proteinExistence type="inferred from homology"/>
<feature type="transmembrane region" description="Helical" evidence="7">
    <location>
        <begin position="52"/>
        <end position="75"/>
    </location>
</feature>
<organism evidence="10 11">
    <name type="scientific">Klebsiella pneumoniae</name>
    <dbReference type="NCBI Taxonomy" id="573"/>
    <lineage>
        <taxon>Bacteria</taxon>
        <taxon>Pseudomonadati</taxon>
        <taxon>Pseudomonadota</taxon>
        <taxon>Gammaproteobacteria</taxon>
        <taxon>Enterobacterales</taxon>
        <taxon>Enterobacteriaceae</taxon>
        <taxon>Klebsiella/Raoultella group</taxon>
        <taxon>Klebsiella</taxon>
        <taxon>Klebsiella pneumoniae complex</taxon>
    </lineage>
</organism>
<feature type="transmembrane region" description="Helical" evidence="7">
    <location>
        <begin position="20"/>
        <end position="40"/>
    </location>
</feature>
<evidence type="ECO:0000313" key="10">
    <source>
        <dbReference type="EMBL" id="STV43889.1"/>
    </source>
</evidence>
<accession>A0A378BK78</accession>
<gene>
    <name evidence="10" type="primary">codB_2</name>
    <name evidence="10" type="ORF">NCTC204_06841</name>
</gene>
<feature type="transmembrane region" description="Helical" evidence="7">
    <location>
        <begin position="329"/>
        <end position="350"/>
    </location>
</feature>
<evidence type="ECO:0000256" key="2">
    <source>
        <dbReference type="ARBA" id="ARBA00008974"/>
    </source>
</evidence>
<dbReference type="EMBL" id="UGMD01000002">
    <property type="protein sequence ID" value="STV43889.1"/>
    <property type="molecule type" value="Genomic_DNA"/>
</dbReference>
<comment type="subcellular location">
    <subcellularLocation>
        <location evidence="1">Membrane</location>
        <topology evidence="1">Multi-pass membrane protein</topology>
    </subcellularLocation>
</comment>
<evidence type="ECO:0000256" key="4">
    <source>
        <dbReference type="ARBA" id="ARBA00022989"/>
    </source>
</evidence>
<evidence type="ECO:0000313" key="11">
    <source>
        <dbReference type="Proteomes" id="UP000255192"/>
    </source>
</evidence>
<feature type="transmembrane region" description="Helical" evidence="7">
    <location>
        <begin position="134"/>
        <end position="153"/>
    </location>
</feature>
<dbReference type="Proteomes" id="UP000255192">
    <property type="component" value="Unassembled WGS sequence"/>
</dbReference>
<feature type="transmembrane region" description="Helical" evidence="7">
    <location>
        <begin position="227"/>
        <end position="253"/>
    </location>
</feature>
<keyword evidence="4 7" id="KW-1133">Transmembrane helix</keyword>
<feature type="transmembrane region" description="Helical" evidence="7">
    <location>
        <begin position="259"/>
        <end position="280"/>
    </location>
</feature>
<dbReference type="Pfam" id="PF17853">
    <property type="entry name" value="GGDEF_2"/>
    <property type="match status" value="1"/>
</dbReference>
<dbReference type="InterPro" id="IPR041522">
    <property type="entry name" value="CdaR_GGDEF"/>
</dbReference>
<protein>
    <submittedName>
        <fullName evidence="10">Transcriptional regulatory protein</fullName>
    </submittedName>
</protein>
<feature type="domain" description="Purine catabolism PurC-like" evidence="8">
    <location>
        <begin position="427"/>
        <end position="546"/>
    </location>
</feature>
<dbReference type="GO" id="GO:0015209">
    <property type="term" value="F:cytosine transmembrane transporter activity"/>
    <property type="evidence" value="ECO:0007669"/>
    <property type="project" value="InterPro"/>
</dbReference>
<dbReference type="GO" id="GO:0005886">
    <property type="term" value="C:plasma membrane"/>
    <property type="evidence" value="ECO:0007669"/>
    <property type="project" value="TreeGrafter"/>
</dbReference>
<evidence type="ECO:0000256" key="7">
    <source>
        <dbReference type="SAM" id="Phobius"/>
    </source>
</evidence>
<dbReference type="PANTHER" id="PTHR30569">
    <property type="entry name" value="CYTOSINE TRANSPORTER CODB"/>
    <property type="match status" value="1"/>
</dbReference>
<evidence type="ECO:0000256" key="6">
    <source>
        <dbReference type="SAM" id="MobiDB-lite"/>
    </source>
</evidence>
<dbReference type="AlphaFoldDB" id="A0A378BK78"/>
<dbReference type="InterPro" id="IPR012914">
    <property type="entry name" value="PucR_dom"/>
</dbReference>
<evidence type="ECO:0000259" key="8">
    <source>
        <dbReference type="Pfam" id="PF07905"/>
    </source>
</evidence>
<feature type="transmembrane region" description="Helical" evidence="7">
    <location>
        <begin position="306"/>
        <end position="323"/>
    </location>
</feature>
<feature type="compositionally biased region" description="Basic and acidic residues" evidence="6">
    <location>
        <begin position="764"/>
        <end position="775"/>
    </location>
</feature>
<sequence>MSNSNDFPLVEAPAAGRKGVFSIAMVLFSFTFFTGTMFAGGKLGVSFSIVNLLWIAVIGNALLALYAASLGWIAARSGLNTVLMGRFCFGEIGSKLADFILGFAELGWYAWGTATVAISLVKILALPEALTQPLMVLFGILFCVTALVGYKGLDALSRLSVPLMFVLLMVSMYLALHHAGGWQAMTRIAPSDTMTWSAAITMVFGTFASGATQATNWTRLANSSRTAILASMGSFLIGNGLMIVAGAWCAIVYQQADIVEVLILQGLSVAAVIMLCLNLLTIQGPTIYNVSAAACHLLRSERRRTLTLAAAGVGIVLAIGGMYEMLIPFLVLLGSIIPPIGGVILADYWFARGGRYPLLQNARLPRFNWLGLGAYAAGAVVAYLSPWIAPLVGISVSRAGLYRPDSAKQTPACRRRGAGAMSLTVSELLALEGLSALRLRAGKQGLQRAVRWYYVAENEHIAEWIMGGELVFITGINHPRDEANLIQLLMEGKQRGIAGMVILTGEAYIHAIPATLIALADELGMPLIEQPYLLKMVIVTERIGTALVRSENVLQSQRDILMQLVTGDYPDLQMLHQRALHQQLDFTRPLRLAALRLEGLSRLFRQFPPEQAEAWLLQAHRSVRQQLQQQLNQQGNSFPLLERSNMFLFLLPDEEGEGFQQKKWLQQWLQALADGEESLSLLCGLSAPVRQLQGYPRALSQARQALDLCDTLRPTQRISDYQQLGFIKLLSAVSDPALLNDFMHDTLGCLIEPGRKAPWLAAGDPRDAAAGERQRGAGRRPAGSPPQHVASAHPSALKN</sequence>